<evidence type="ECO:0000313" key="2">
    <source>
        <dbReference type="EMBL" id="CAK6979908.1"/>
    </source>
</evidence>
<protein>
    <submittedName>
        <fullName evidence="2">Uncharacterized protein</fullName>
    </submittedName>
</protein>
<proteinExistence type="predicted"/>
<evidence type="ECO:0000313" key="3">
    <source>
        <dbReference type="Proteomes" id="UP001314229"/>
    </source>
</evidence>
<dbReference type="AlphaFoldDB" id="A0AAV1Q8U7"/>
<organism evidence="2 3">
    <name type="scientific">Scomber scombrus</name>
    <name type="common">Atlantic mackerel</name>
    <name type="synonym">Scomber vernalis</name>
    <dbReference type="NCBI Taxonomy" id="13677"/>
    <lineage>
        <taxon>Eukaryota</taxon>
        <taxon>Metazoa</taxon>
        <taxon>Chordata</taxon>
        <taxon>Craniata</taxon>
        <taxon>Vertebrata</taxon>
        <taxon>Euteleostomi</taxon>
        <taxon>Actinopterygii</taxon>
        <taxon>Neopterygii</taxon>
        <taxon>Teleostei</taxon>
        <taxon>Neoteleostei</taxon>
        <taxon>Acanthomorphata</taxon>
        <taxon>Pelagiaria</taxon>
        <taxon>Scombriformes</taxon>
        <taxon>Scombridae</taxon>
        <taxon>Scomber</taxon>
    </lineage>
</organism>
<feature type="compositionally biased region" description="Basic and acidic residues" evidence="1">
    <location>
        <begin position="199"/>
        <end position="212"/>
    </location>
</feature>
<feature type="region of interest" description="Disordered" evidence="1">
    <location>
        <begin position="180"/>
        <end position="212"/>
    </location>
</feature>
<accession>A0AAV1Q8U7</accession>
<comment type="caution">
    <text evidence="2">The sequence shown here is derived from an EMBL/GenBank/DDBJ whole genome shotgun (WGS) entry which is preliminary data.</text>
</comment>
<feature type="non-terminal residue" evidence="2">
    <location>
        <position position="212"/>
    </location>
</feature>
<gene>
    <name evidence="2" type="ORF">FSCOSCO3_A003516</name>
</gene>
<reference evidence="2 3" key="1">
    <citation type="submission" date="2024-01" db="EMBL/GenBank/DDBJ databases">
        <authorList>
            <person name="Alioto T."/>
            <person name="Alioto T."/>
            <person name="Gomez Garrido J."/>
        </authorList>
    </citation>
    <scope>NUCLEOTIDE SEQUENCE [LARGE SCALE GENOMIC DNA]</scope>
</reference>
<name>A0AAV1Q8U7_SCOSC</name>
<keyword evidence="3" id="KW-1185">Reference proteome</keyword>
<sequence>MKEESVRLEIMFGFLSREFPSKMPEILVLKIIIYVAKKKNILSQYNTVTLNQSGKEQGFSSLINLTSFLNQAFDLQNTTVPTFKFSLLPPPPPSPPPPPLSTFSLSTHVRLGIFFHECAPAGERLKSHEDTFRRLFVFFLPFRNSCAAHLLSFSFSFYFFYSSLSLPAVRDNYFQTSSPLDGGKVQRATRASPHPPLPSERHRLLMRSKQRE</sequence>
<evidence type="ECO:0000256" key="1">
    <source>
        <dbReference type="SAM" id="MobiDB-lite"/>
    </source>
</evidence>
<dbReference type="Proteomes" id="UP001314229">
    <property type="component" value="Unassembled WGS sequence"/>
</dbReference>
<dbReference type="EMBL" id="CAWUFR010000626">
    <property type="protein sequence ID" value="CAK6979908.1"/>
    <property type="molecule type" value="Genomic_DNA"/>
</dbReference>